<dbReference type="InterPro" id="IPR029058">
    <property type="entry name" value="AB_hydrolase_fold"/>
</dbReference>
<accession>A0A366SCF7</accession>
<feature type="domain" description="Carboxylesterase type B" evidence="3">
    <location>
        <begin position="802"/>
        <end position="913"/>
    </location>
</feature>
<dbReference type="InterPro" id="IPR049326">
    <property type="entry name" value="Rhodopsin_dom_fungi"/>
</dbReference>
<feature type="transmembrane region" description="Helical" evidence="2">
    <location>
        <begin position="225"/>
        <end position="246"/>
    </location>
</feature>
<dbReference type="SUPFAM" id="SSF53474">
    <property type="entry name" value="alpha/beta-Hydrolases"/>
    <property type="match status" value="1"/>
</dbReference>
<dbReference type="GeneID" id="41989732"/>
<dbReference type="InterPro" id="IPR002018">
    <property type="entry name" value="CarbesteraseB"/>
</dbReference>
<feature type="compositionally biased region" description="Basic and acidic residues" evidence="1">
    <location>
        <begin position="315"/>
        <end position="327"/>
    </location>
</feature>
<feature type="transmembrane region" description="Helical" evidence="2">
    <location>
        <begin position="49"/>
        <end position="72"/>
    </location>
</feature>
<dbReference type="PANTHER" id="PTHR43142">
    <property type="entry name" value="CARBOXYLIC ESTER HYDROLASE"/>
    <property type="match status" value="1"/>
</dbReference>
<evidence type="ECO:0000313" key="5">
    <source>
        <dbReference type="EMBL" id="RBR27017.1"/>
    </source>
</evidence>
<feature type="region of interest" description="Disordered" evidence="1">
    <location>
        <begin position="434"/>
        <end position="458"/>
    </location>
</feature>
<feature type="transmembrane region" description="Helical" evidence="2">
    <location>
        <begin position="142"/>
        <end position="163"/>
    </location>
</feature>
<dbReference type="Gene3D" id="3.40.50.1820">
    <property type="entry name" value="alpha/beta hydrolase"/>
    <property type="match status" value="1"/>
</dbReference>
<dbReference type="RefSeq" id="XP_031021608.1">
    <property type="nucleotide sequence ID" value="XM_031154436.1"/>
</dbReference>
<evidence type="ECO:0000259" key="4">
    <source>
        <dbReference type="Pfam" id="PF20684"/>
    </source>
</evidence>
<keyword evidence="2" id="KW-0812">Transmembrane</keyword>
<evidence type="ECO:0000259" key="3">
    <source>
        <dbReference type="Pfam" id="PF00135"/>
    </source>
</evidence>
<reference evidence="5 6" key="1">
    <citation type="submission" date="2018-06" db="EMBL/GenBank/DDBJ databases">
        <title>Fusarium incarnatum-equiseti species complex species 28.</title>
        <authorList>
            <person name="Gardiner D.M."/>
        </authorList>
    </citation>
    <scope>NUCLEOTIDE SEQUENCE [LARGE SCALE GENOMIC DNA]</scope>
    <source>
        <strain evidence="5 6">FIESC_28</strain>
    </source>
</reference>
<protein>
    <recommendedName>
        <fullName evidence="7">Carboxylesterase type B domain-containing protein</fullName>
    </recommendedName>
</protein>
<dbReference type="EMBL" id="QKXC01000005">
    <property type="protein sequence ID" value="RBR27017.1"/>
    <property type="molecule type" value="Genomic_DNA"/>
</dbReference>
<dbReference type="Pfam" id="PF20684">
    <property type="entry name" value="Fung_rhodopsin"/>
    <property type="match status" value="1"/>
</dbReference>
<feature type="domain" description="Carboxylesterase type B" evidence="3">
    <location>
        <begin position="484"/>
        <end position="702"/>
    </location>
</feature>
<feature type="compositionally biased region" description="Polar residues" evidence="1">
    <location>
        <begin position="344"/>
        <end position="368"/>
    </location>
</feature>
<comment type="caution">
    <text evidence="5">The sequence shown here is derived from an EMBL/GenBank/DDBJ whole genome shotgun (WGS) entry which is preliminary data.</text>
</comment>
<dbReference type="AlphaFoldDB" id="A0A366SCF7"/>
<sequence>MATPAEQQAAANAFIQEVWGLQGAAYFVVGLRYYSQFSSFGRRFQWDDVLMLLATLVYTAESVAAYFVVAYWKGLANNGITPAQRQALRDDPDGPEWALRINGSKTHVIGLLLYMTLLWLLKGYWVIYYLRLTEGVASTKRYARWGAVIIPVTYISCFLVAFLKCIPFEKQWQIDPEPQNSCLPAITYIQTIYVMAMNTVTDFYLMSIPLPVTISLPRMPWRKKIVIMFMFSGALLEMIFGILRAVSILTKGNTDPAQSGYWSVRESFVSFVLTNLPMVYPLLKQLVEKTVSASKSGTNKTSGLGDSQGYKLEDYRNKVHSKSRPDETELGDTVWGSKDHIVANNGQVSADDSSVNSGNKGQRSSHANMRSENVAQAVGGLPVGHQHAWGVEAGVGEIVVTKEYVVQVDEEAAKPTTSYSKRFYGMSATTSIACGQARHHRSGDNRSSPHSLGKPQRQPHRFILRDLHVYRMTANFNHQSLGATLRGIKNDRVTQFRGIPYGHIPRRFAAAEKINEYPQELDCTAYGPRCPQVHVDVGHLLRIPPDHQFPHEPEDEFKCTNLDVTMPSLECPSGPKKLPVFVWIHGGSQAVTFGSAASGICDMTTIVADSARFGTPIIAVSIQYRLNIFALGSKPGPPNLALRDQELALHWIQEHIAGFNGDPQKVTLAGESAGAVYTHAHLVTRAPANQFILSSGSLYLSPPQPPNAVSNVRESVSKQLRDMDATLTLENATVTDVVEGVKRAGLGSFFLEWEDRFEGWEISTGNAGGLMLSDVQKEAVIWQTGILGMDHNDIVSAFDAAGEYGEELKKLYHIYPDRPSSCRTGALDFINDLRFLLPIHHMEELWKEVGKPVYRCHIDEANPWQPSAGAHHAVDLLFLFNGLDLNFTHGAKKVGGEMREAWIDFINMGKPWPSASESPAAFGPHGYCREVYDWDLQSLRRVAEAKRLATMDQTLLTKAFITLAAGKVSLLN</sequence>
<evidence type="ECO:0000256" key="2">
    <source>
        <dbReference type="SAM" id="Phobius"/>
    </source>
</evidence>
<dbReference type="PANTHER" id="PTHR43142:SF5">
    <property type="entry name" value="CARBOXYLIC ESTER HYDROLASE"/>
    <property type="match status" value="1"/>
</dbReference>
<keyword evidence="2" id="KW-1133">Transmembrane helix</keyword>
<dbReference type="OrthoDB" id="3200163at2759"/>
<dbReference type="Pfam" id="PF00135">
    <property type="entry name" value="COesterase"/>
    <property type="match status" value="2"/>
</dbReference>
<name>A0A366SCF7_9HYPO</name>
<gene>
    <name evidence="5" type="ORF">FIESC28_00285</name>
</gene>
<evidence type="ECO:0008006" key="7">
    <source>
        <dbReference type="Google" id="ProtNLM"/>
    </source>
</evidence>
<keyword evidence="2" id="KW-0472">Membrane</keyword>
<feature type="region of interest" description="Disordered" evidence="1">
    <location>
        <begin position="315"/>
        <end position="368"/>
    </location>
</feature>
<organism evidence="5 6">
    <name type="scientific">Fusarium coffeatum</name>
    <dbReference type="NCBI Taxonomy" id="231269"/>
    <lineage>
        <taxon>Eukaryota</taxon>
        <taxon>Fungi</taxon>
        <taxon>Dikarya</taxon>
        <taxon>Ascomycota</taxon>
        <taxon>Pezizomycotina</taxon>
        <taxon>Sordariomycetes</taxon>
        <taxon>Hypocreomycetidae</taxon>
        <taxon>Hypocreales</taxon>
        <taxon>Nectriaceae</taxon>
        <taxon>Fusarium</taxon>
        <taxon>Fusarium incarnatum-equiseti species complex</taxon>
    </lineage>
</organism>
<feature type="transmembrane region" description="Helical" evidence="2">
    <location>
        <begin position="108"/>
        <end position="130"/>
    </location>
</feature>
<dbReference type="Proteomes" id="UP000253153">
    <property type="component" value="Unassembled WGS sequence"/>
</dbReference>
<evidence type="ECO:0000313" key="6">
    <source>
        <dbReference type="Proteomes" id="UP000253153"/>
    </source>
</evidence>
<feature type="domain" description="Rhodopsin" evidence="4">
    <location>
        <begin position="32"/>
        <end position="284"/>
    </location>
</feature>
<evidence type="ECO:0000256" key="1">
    <source>
        <dbReference type="SAM" id="MobiDB-lite"/>
    </source>
</evidence>
<proteinExistence type="predicted"/>
<keyword evidence="6" id="KW-1185">Reference proteome</keyword>